<sequence>MSKHERVVTITKLISRMVQDTHRLVAIKKTEYIFDDLVDCKRTLREIGILTRLFHSSIIKLVDIIVPEDLLKFNDIYLEVMRDDIRDLEN</sequence>
<evidence type="ECO:0000313" key="2">
    <source>
        <dbReference type="Proteomes" id="UP000007800"/>
    </source>
</evidence>
<reference evidence="1 2" key="1">
    <citation type="submission" date="2008-07" db="EMBL/GenBank/DDBJ databases">
        <authorList>
            <person name="El-Sayed N."/>
            <person name="Caler E."/>
            <person name="Inman J."/>
            <person name="Amedeo P."/>
            <person name="Hass B."/>
            <person name="Wortman J."/>
        </authorList>
    </citation>
    <scope>NUCLEOTIDE SEQUENCE [LARGE SCALE GENOMIC DNA]</scope>
    <source>
        <strain evidence="2">ATCC 50983 / TXsc</strain>
    </source>
</reference>
<dbReference type="AlphaFoldDB" id="C5M150"/>
<accession>C5M150</accession>
<dbReference type="OrthoDB" id="346677at2759"/>
<protein>
    <submittedName>
        <fullName evidence="1">Mapk2, putative</fullName>
    </submittedName>
</protein>
<evidence type="ECO:0000313" key="1">
    <source>
        <dbReference type="EMBL" id="EEQ97280.1"/>
    </source>
</evidence>
<dbReference type="GeneID" id="9054505"/>
<dbReference type="InterPro" id="IPR011009">
    <property type="entry name" value="Kinase-like_dom_sf"/>
</dbReference>
<proteinExistence type="predicted"/>
<dbReference type="EMBL" id="GG687290">
    <property type="protein sequence ID" value="EEQ97280.1"/>
    <property type="molecule type" value="Genomic_DNA"/>
</dbReference>
<dbReference type="Proteomes" id="UP000007800">
    <property type="component" value="Unassembled WGS sequence"/>
</dbReference>
<dbReference type="Gene3D" id="3.30.200.20">
    <property type="entry name" value="Phosphorylase Kinase, domain 1"/>
    <property type="match status" value="1"/>
</dbReference>
<dbReference type="InParanoid" id="C5M150"/>
<name>C5M150_PERM5</name>
<organism evidence="2">
    <name type="scientific">Perkinsus marinus (strain ATCC 50983 / TXsc)</name>
    <dbReference type="NCBI Taxonomy" id="423536"/>
    <lineage>
        <taxon>Eukaryota</taxon>
        <taxon>Sar</taxon>
        <taxon>Alveolata</taxon>
        <taxon>Perkinsozoa</taxon>
        <taxon>Perkinsea</taxon>
        <taxon>Perkinsida</taxon>
        <taxon>Perkinsidae</taxon>
        <taxon>Perkinsus</taxon>
    </lineage>
</organism>
<keyword evidence="2" id="KW-1185">Reference proteome</keyword>
<gene>
    <name evidence="1" type="ORF">Pmar_PMAR024722</name>
</gene>
<dbReference type="RefSeq" id="XP_002764563.1">
    <property type="nucleotide sequence ID" value="XM_002764517.1"/>
</dbReference>
<dbReference type="SUPFAM" id="SSF56112">
    <property type="entry name" value="Protein kinase-like (PK-like)"/>
    <property type="match status" value="1"/>
</dbReference>